<evidence type="ECO:0000313" key="2">
    <source>
        <dbReference type="Proteomes" id="UP001214250"/>
    </source>
</evidence>
<reference evidence="1 2" key="1">
    <citation type="submission" date="2023-02" db="EMBL/GenBank/DDBJ databases">
        <title>Genome sequence of Lentisphaera profundi SAORIC-696.</title>
        <authorList>
            <person name="Kim e."/>
            <person name="Cho J.-C."/>
            <person name="Choi A."/>
            <person name="Kang I."/>
        </authorList>
    </citation>
    <scope>NUCLEOTIDE SEQUENCE [LARGE SCALE GENOMIC DNA]</scope>
    <source>
        <strain evidence="1 2">SAORIC-696</strain>
    </source>
</reference>
<gene>
    <name evidence="1" type="ORF">PQO03_02635</name>
</gene>
<dbReference type="EMBL" id="CP117811">
    <property type="protein sequence ID" value="WDE96857.1"/>
    <property type="molecule type" value="Genomic_DNA"/>
</dbReference>
<protein>
    <recommendedName>
        <fullName evidence="3">DUF4034 domain-containing protein</fullName>
    </recommendedName>
</protein>
<proteinExistence type="predicted"/>
<dbReference type="Proteomes" id="UP001214250">
    <property type="component" value="Chromosome 1"/>
</dbReference>
<dbReference type="RefSeq" id="WP_274150922.1">
    <property type="nucleotide sequence ID" value="NZ_CP117811.1"/>
</dbReference>
<keyword evidence="2" id="KW-1185">Reference proteome</keyword>
<organism evidence="1 2">
    <name type="scientific">Lentisphaera profundi</name>
    <dbReference type="NCBI Taxonomy" id="1658616"/>
    <lineage>
        <taxon>Bacteria</taxon>
        <taxon>Pseudomonadati</taxon>
        <taxon>Lentisphaerota</taxon>
        <taxon>Lentisphaeria</taxon>
        <taxon>Lentisphaerales</taxon>
        <taxon>Lentisphaeraceae</taxon>
        <taxon>Lentisphaera</taxon>
    </lineage>
</organism>
<accession>A0ABY7VS35</accession>
<evidence type="ECO:0008006" key="3">
    <source>
        <dbReference type="Google" id="ProtNLM"/>
    </source>
</evidence>
<name>A0ABY7VS35_9BACT</name>
<evidence type="ECO:0000313" key="1">
    <source>
        <dbReference type="EMBL" id="WDE96857.1"/>
    </source>
</evidence>
<sequence>MVRLSLRALIALCAAMAVYVSVLSWRGARSKAKYDSKELINISQSLKNPSSRVELKAPAIGEIADTEIAANTANFKQVLLSWVRENPTGTLAWALSLESNERKVLVFTEFLAIWMRESPQECGDWLISNQDQAFVEDGLLRAVISRGQISPYHGIKLALSLKQRSWRSYSLNGIYESWVPKRPEQAASYLEDLKVLPEYESLVLLTLATWAKQDFTKAYEWMDASKIVNKQELLEFVFVLNCESKPKYFLDWIFNDLEPEERGAYLKDLMAVAFSRHEKIILTGVRSMSNYKKDLCFGWIAVSLSNKKNAKYQEFLDKIRVKKTKEEFRLLCYRKISQQSPDQLMHELSVVELRELGSFRKSLMLSFAKKSPQKTLLWLQSPTALNLLRELIFYSQDDTVSGMTKNLQLASYFVNSFPQSLSQKPMIDGLLTSSFVEAKQVYDDYLTTLDRMLTDIIRVQISKNNAEAYLEGIEDQAFKDLYTSKLLMHPKHKLKQEDLLLFRGIQSESLRYKVLNFLAWKIKGESVPQFLSFAESHYLLNYSLVSVVLKKWGKFDQVKASEWLHKHSNASWYIAVSANFSAQLIQSSVQDFREFAERISPHKRNLYINKLTIVFSETNPELLVLLPVALNIKKYLQTSKKEK</sequence>